<sequence length="34" mass="4135">MDSSEFLSVFQKGSYVITVYPLFLRVYYIDRKIR</sequence>
<keyword evidence="1" id="KW-0812">Transmembrane</keyword>
<dbReference type="Proteomes" id="UP000005396">
    <property type="component" value="Unassembled WGS sequence"/>
</dbReference>
<evidence type="ECO:0000313" key="2">
    <source>
        <dbReference type="EMBL" id="EDP15126.1"/>
    </source>
</evidence>
<dbReference type="PaxDb" id="411902-CLOBOL_04818"/>
<reference evidence="2 3" key="1">
    <citation type="submission" date="2007-08" db="EMBL/GenBank/DDBJ databases">
        <authorList>
            <person name="Fulton L."/>
            <person name="Clifton S."/>
            <person name="Fulton B."/>
            <person name="Xu J."/>
            <person name="Minx P."/>
            <person name="Pepin K.H."/>
            <person name="Johnson M."/>
            <person name="Thiruvilangam P."/>
            <person name="Bhonagiri V."/>
            <person name="Nash W.E."/>
            <person name="Mardis E.R."/>
            <person name="Wilson R.K."/>
        </authorList>
    </citation>
    <scope>NUCLEOTIDE SEQUENCE [LARGE SCALE GENOMIC DNA]</scope>
    <source>
        <strain evidence="3">ATCC BAA-613 / DSM 15670 / CCUG 46953 / JCM 12243 / WAL 16351</strain>
    </source>
</reference>
<keyword evidence="1" id="KW-0472">Membrane</keyword>
<proteinExistence type="predicted"/>
<feature type="transmembrane region" description="Helical" evidence="1">
    <location>
        <begin position="6"/>
        <end position="28"/>
    </location>
</feature>
<dbReference type="AlphaFoldDB" id="A8RX78"/>
<reference evidence="2 3" key="2">
    <citation type="submission" date="2007-09" db="EMBL/GenBank/DDBJ databases">
        <title>Draft genome sequence of Clostridium bolteae (ATCC BAA-613).</title>
        <authorList>
            <person name="Sudarsanam P."/>
            <person name="Ley R."/>
            <person name="Guruge J."/>
            <person name="Turnbaugh P.J."/>
            <person name="Mahowald M."/>
            <person name="Liep D."/>
            <person name="Gordon J."/>
        </authorList>
    </citation>
    <scope>NUCLEOTIDE SEQUENCE [LARGE SCALE GENOMIC DNA]</scope>
    <source>
        <strain evidence="3">ATCC BAA-613 / DSM 15670 / CCUG 46953 / JCM 12243 / WAL 16351</strain>
    </source>
</reference>
<accession>A8RX78</accession>
<dbReference type="HOGENOM" id="CLU_3372967_0_0_9"/>
<organism evidence="2 3">
    <name type="scientific">Enterocloster bolteae (strain ATCC BAA-613 / DSM 15670 / CCUG 46953 / JCM 12243 / WAL 16351)</name>
    <name type="common">Clostridium bolteae</name>
    <dbReference type="NCBI Taxonomy" id="411902"/>
    <lineage>
        <taxon>Bacteria</taxon>
        <taxon>Bacillati</taxon>
        <taxon>Bacillota</taxon>
        <taxon>Clostridia</taxon>
        <taxon>Lachnospirales</taxon>
        <taxon>Lachnospiraceae</taxon>
        <taxon>Enterocloster</taxon>
    </lineage>
</organism>
<comment type="caution">
    <text evidence="2">The sequence shown here is derived from an EMBL/GenBank/DDBJ whole genome shotgun (WGS) entry which is preliminary data.</text>
</comment>
<gene>
    <name evidence="2" type="ORF">CLOBOL_04818</name>
</gene>
<name>A8RX78_ENTBW</name>
<evidence type="ECO:0000256" key="1">
    <source>
        <dbReference type="SAM" id="Phobius"/>
    </source>
</evidence>
<protein>
    <submittedName>
        <fullName evidence="2">Uncharacterized protein</fullName>
    </submittedName>
</protein>
<keyword evidence="1" id="KW-1133">Transmembrane helix</keyword>
<dbReference type="EMBL" id="ABCC02000037">
    <property type="protein sequence ID" value="EDP15126.1"/>
    <property type="molecule type" value="Genomic_DNA"/>
</dbReference>
<evidence type="ECO:0000313" key="3">
    <source>
        <dbReference type="Proteomes" id="UP000005396"/>
    </source>
</evidence>